<dbReference type="EMBL" id="GL883092">
    <property type="protein sequence ID" value="EGG11708.1"/>
    <property type="molecule type" value="Genomic_DNA"/>
</dbReference>
<feature type="compositionally biased region" description="Basic and acidic residues" evidence="1">
    <location>
        <begin position="91"/>
        <end position="101"/>
    </location>
</feature>
<evidence type="ECO:0000313" key="3">
    <source>
        <dbReference type="Proteomes" id="UP000001072"/>
    </source>
</evidence>
<reference evidence="3" key="1">
    <citation type="journal article" date="2011" name="Proc. Natl. Acad. Sci. U.S.A.">
        <title>Obligate biotrophy features unraveled by the genomic analysis of rust fungi.</title>
        <authorList>
            <person name="Duplessis S."/>
            <person name="Cuomo C.A."/>
            <person name="Lin Y.-C."/>
            <person name="Aerts A."/>
            <person name="Tisserant E."/>
            <person name="Veneault-Fourrey C."/>
            <person name="Joly D.L."/>
            <person name="Hacquard S."/>
            <person name="Amselem J."/>
            <person name="Cantarel B.L."/>
            <person name="Chiu R."/>
            <person name="Coutinho P.M."/>
            <person name="Feau N."/>
            <person name="Field M."/>
            <person name="Frey P."/>
            <person name="Gelhaye E."/>
            <person name="Goldberg J."/>
            <person name="Grabherr M.G."/>
            <person name="Kodira C.D."/>
            <person name="Kohler A."/>
            <person name="Kuees U."/>
            <person name="Lindquist E.A."/>
            <person name="Lucas S.M."/>
            <person name="Mago R."/>
            <person name="Mauceli E."/>
            <person name="Morin E."/>
            <person name="Murat C."/>
            <person name="Pangilinan J.L."/>
            <person name="Park R."/>
            <person name="Pearson M."/>
            <person name="Quesneville H."/>
            <person name="Rouhier N."/>
            <person name="Sakthikumar S."/>
            <person name="Salamov A.A."/>
            <person name="Schmutz J."/>
            <person name="Selles B."/>
            <person name="Shapiro H."/>
            <person name="Tanguay P."/>
            <person name="Tuskan G.A."/>
            <person name="Henrissat B."/>
            <person name="Van de Peer Y."/>
            <person name="Rouze P."/>
            <person name="Ellis J.G."/>
            <person name="Dodds P.N."/>
            <person name="Schein J.E."/>
            <person name="Zhong S."/>
            <person name="Hamelin R.C."/>
            <person name="Grigoriev I.V."/>
            <person name="Szabo L.J."/>
            <person name="Martin F."/>
        </authorList>
    </citation>
    <scope>NUCLEOTIDE SEQUENCE [LARGE SCALE GENOMIC DNA]</scope>
    <source>
        <strain evidence="3">98AG31 / pathotype 3-4-7</strain>
    </source>
</reference>
<dbReference type="VEuPathDB" id="FungiDB:MELLADRAFT_59562"/>
<name>F4R7Y5_MELLP</name>
<dbReference type="GeneID" id="18929378"/>
<sequence length="158" mass="18244">MYVHCSILPYVFPEEHYTDPKESHQLLAPVVLYNDRPWSGLITDHYQTLLGMSGDSYSQFEDHYGHSSYPNSTSSMRKPCQLPTFQPTKRSKSDLPTHDPSRLQNWFTEPKETKFGFGSSNWRDTEKLFGTMFLNPSHHATTPSHSKLSFQVHFSDLS</sequence>
<proteinExistence type="predicted"/>
<evidence type="ECO:0000313" key="2">
    <source>
        <dbReference type="EMBL" id="EGG11708.1"/>
    </source>
</evidence>
<accession>F4R7Y5</accession>
<protein>
    <submittedName>
        <fullName evidence="2">Uncharacterized protein</fullName>
    </submittedName>
</protein>
<feature type="region of interest" description="Disordered" evidence="1">
    <location>
        <begin position="68"/>
        <end position="103"/>
    </location>
</feature>
<dbReference type="RefSeq" id="XP_007405343.1">
    <property type="nucleotide sequence ID" value="XM_007405281.1"/>
</dbReference>
<gene>
    <name evidence="2" type="ORF">MELLADRAFT_59562</name>
</gene>
<dbReference type="Proteomes" id="UP000001072">
    <property type="component" value="Unassembled WGS sequence"/>
</dbReference>
<dbReference type="AlphaFoldDB" id="F4R7Y5"/>
<dbReference type="InParanoid" id="F4R7Y5"/>
<dbReference type="KEGG" id="mlr:MELLADRAFT_59562"/>
<evidence type="ECO:0000256" key="1">
    <source>
        <dbReference type="SAM" id="MobiDB-lite"/>
    </source>
</evidence>
<keyword evidence="3" id="KW-1185">Reference proteome</keyword>
<dbReference type="HOGENOM" id="CLU_1669760_0_0_1"/>
<organism evidence="3">
    <name type="scientific">Melampsora larici-populina (strain 98AG31 / pathotype 3-4-7)</name>
    <name type="common">Poplar leaf rust fungus</name>
    <dbReference type="NCBI Taxonomy" id="747676"/>
    <lineage>
        <taxon>Eukaryota</taxon>
        <taxon>Fungi</taxon>
        <taxon>Dikarya</taxon>
        <taxon>Basidiomycota</taxon>
        <taxon>Pucciniomycotina</taxon>
        <taxon>Pucciniomycetes</taxon>
        <taxon>Pucciniales</taxon>
        <taxon>Melampsoraceae</taxon>
        <taxon>Melampsora</taxon>
    </lineage>
</organism>